<evidence type="ECO:0000259" key="3">
    <source>
        <dbReference type="SMART" id="SM00854"/>
    </source>
</evidence>
<feature type="compositionally biased region" description="Basic and acidic residues" evidence="2">
    <location>
        <begin position="390"/>
        <end position="400"/>
    </location>
</feature>
<dbReference type="InterPro" id="IPR029052">
    <property type="entry name" value="Metallo-depent_PP-like"/>
</dbReference>
<feature type="compositionally biased region" description="Low complexity" evidence="2">
    <location>
        <begin position="29"/>
        <end position="62"/>
    </location>
</feature>
<reference evidence="4 5" key="1">
    <citation type="submission" date="2016-10" db="EMBL/GenBank/DDBJ databases">
        <authorList>
            <person name="de Groot N.N."/>
        </authorList>
    </citation>
    <scope>NUCLEOTIDE SEQUENCE [LARGE SCALE GENOMIC DNA]</scope>
    <source>
        <strain evidence="4 5">DSM 20117</strain>
    </source>
</reference>
<dbReference type="SUPFAM" id="SSF56300">
    <property type="entry name" value="Metallo-dependent phosphatases"/>
    <property type="match status" value="1"/>
</dbReference>
<comment type="similarity">
    <text evidence="1">Belongs to the CapA family.</text>
</comment>
<dbReference type="InterPro" id="IPR052169">
    <property type="entry name" value="CW_Biosynth-Accessory"/>
</dbReference>
<sequence>MLPLAAAALLAGCSATGTGPGNGTAVDTASSAAAAPSASADPAQEASDGGSQVPPSSSVSPSTTAGAGPECPGVRCTSVVMTGDLLLHEALWHQAAEDAEETGRGPLDFGPILSAQEPYVDTSDLALCHMETPVAETGGPYAAYPSFNAPPQILNAIAELGYDACTTASNHTIDRGTAGLERTLDALDEAGLEHTGSYRTRTDAEEVLIMDTPAARVAIIEATYALNGLVPDEPWQVDVLDADAMIAKARQAREEGADIVLGAVHAGDEYTNYANAQQQDVAHELADSGEFSLIYGHHSHSVQPIEKYKDTWIVYGLGNAIAAHATPNILNTEGLMVRARFSQNDDGGPWDVSRLAWLPVTFDGPEHRWCPVAADALEEGPACVSPEADAASRERTKDTVESMGAAEDGAQEWLLSGR</sequence>
<dbReference type="CDD" id="cd07381">
    <property type="entry name" value="MPP_CapA"/>
    <property type="match status" value="1"/>
</dbReference>
<feature type="region of interest" description="Disordered" evidence="2">
    <location>
        <begin position="16"/>
        <end position="71"/>
    </location>
</feature>
<dbReference type="Pfam" id="PF09587">
    <property type="entry name" value="PGA_cap"/>
    <property type="match status" value="1"/>
</dbReference>
<evidence type="ECO:0000256" key="2">
    <source>
        <dbReference type="SAM" id="MobiDB-lite"/>
    </source>
</evidence>
<dbReference type="PANTHER" id="PTHR33393:SF13">
    <property type="entry name" value="PGA BIOSYNTHESIS PROTEIN CAPA"/>
    <property type="match status" value="1"/>
</dbReference>
<evidence type="ECO:0000313" key="5">
    <source>
        <dbReference type="Proteomes" id="UP000181917"/>
    </source>
</evidence>
<dbReference type="Proteomes" id="UP000181917">
    <property type="component" value="Unassembled WGS sequence"/>
</dbReference>
<feature type="domain" description="Capsule synthesis protein CapA" evidence="3">
    <location>
        <begin position="78"/>
        <end position="324"/>
    </location>
</feature>
<dbReference type="STRING" id="37928.SAMN04489742_4017"/>
<dbReference type="AlphaFoldDB" id="A0A1H1GDY0"/>
<proteinExistence type="inferred from homology"/>
<dbReference type="PANTHER" id="PTHR33393">
    <property type="entry name" value="POLYGLUTAMINE SYNTHESIS ACCESSORY PROTEIN RV0574C-RELATED"/>
    <property type="match status" value="1"/>
</dbReference>
<dbReference type="SMART" id="SM00854">
    <property type="entry name" value="PGA_cap"/>
    <property type="match status" value="1"/>
</dbReference>
<accession>A0A1H1GDY0</accession>
<dbReference type="Gene3D" id="3.60.21.10">
    <property type="match status" value="1"/>
</dbReference>
<dbReference type="EMBL" id="FNKH01000002">
    <property type="protein sequence ID" value="SDR11293.1"/>
    <property type="molecule type" value="Genomic_DNA"/>
</dbReference>
<gene>
    <name evidence="4" type="ORF">SAMN04489742_4017</name>
</gene>
<organism evidence="4 5">
    <name type="scientific">Crystallibacter crystallopoietes</name>
    <dbReference type="NCBI Taxonomy" id="37928"/>
    <lineage>
        <taxon>Bacteria</taxon>
        <taxon>Bacillati</taxon>
        <taxon>Actinomycetota</taxon>
        <taxon>Actinomycetes</taxon>
        <taxon>Micrococcales</taxon>
        <taxon>Micrococcaceae</taxon>
        <taxon>Crystallibacter</taxon>
    </lineage>
</organism>
<keyword evidence="5" id="KW-1185">Reference proteome</keyword>
<feature type="region of interest" description="Disordered" evidence="2">
    <location>
        <begin position="383"/>
        <end position="418"/>
    </location>
</feature>
<dbReference type="InterPro" id="IPR019079">
    <property type="entry name" value="Capsule_synth_CapA"/>
</dbReference>
<name>A0A1H1GDY0_9MICC</name>
<evidence type="ECO:0000256" key="1">
    <source>
        <dbReference type="ARBA" id="ARBA00005662"/>
    </source>
</evidence>
<protein>
    <submittedName>
        <fullName evidence="4">Poly-gamma-glutamate synthesis protein (Capsule biosynthesis protein)</fullName>
    </submittedName>
</protein>
<evidence type="ECO:0000313" key="4">
    <source>
        <dbReference type="EMBL" id="SDR11293.1"/>
    </source>
</evidence>